<comment type="caution">
    <text evidence="2">The sequence shown here is derived from an EMBL/GenBank/DDBJ whole genome shotgun (WGS) entry which is preliminary data.</text>
</comment>
<protein>
    <submittedName>
        <fullName evidence="2">NAD(P)-binding domain-containing protein</fullName>
    </submittedName>
</protein>
<reference evidence="2 3" key="1">
    <citation type="submission" date="2023-08" db="EMBL/GenBank/DDBJ databases">
        <title>Implementing the SeqCode for naming new Mesorhizobium species isolated from Vachellia karroo root nodules.</title>
        <authorList>
            <person name="Van Lill M."/>
        </authorList>
    </citation>
    <scope>NUCLEOTIDE SEQUENCE [LARGE SCALE GENOMIC DNA]</scope>
    <source>
        <strain evidence="2 3">VK25D</strain>
    </source>
</reference>
<dbReference type="SUPFAM" id="SSF51735">
    <property type="entry name" value="NAD(P)-binding Rossmann-fold domains"/>
    <property type="match status" value="1"/>
</dbReference>
<dbReference type="InterPro" id="IPR036291">
    <property type="entry name" value="NAD(P)-bd_dom_sf"/>
</dbReference>
<dbReference type="EMBL" id="JAVIIQ010000007">
    <property type="protein sequence ID" value="MDX8533275.1"/>
    <property type="molecule type" value="Genomic_DNA"/>
</dbReference>
<evidence type="ECO:0000256" key="1">
    <source>
        <dbReference type="ARBA" id="ARBA00008903"/>
    </source>
</evidence>
<dbReference type="InterPro" id="IPR023401">
    <property type="entry name" value="ODC_N"/>
</dbReference>
<keyword evidence="3" id="KW-1185">Reference proteome</keyword>
<dbReference type="Gene3D" id="3.30.1780.10">
    <property type="entry name" value="ornithine cyclodeaminase, domain 1"/>
    <property type="match status" value="1"/>
</dbReference>
<sequence>MSYNGELLYLSRDDVLRCEVGPSDLLAAVSDAFKAKAVQGARTAKPMSFEANGGYFDGKGGYFSGFSGLKWYGYFAANAGHGQRDFWPMIILNEAQTGLPVAFIDGTWISEVRTAAISAAGATRLADPNAQSIAFIACGQQARSHLQAFGAAFPLERVLAHGRRRETAEAFANEARAMGYDAEVVEEPRRAIEDADIVISSVPHRTLNDGFLDASWLKRDAFVSMVDLGYSWQRRSFGEIELLATDDRDQVPPGRGYNTDRVPEKDLADLLSETRGDHAPAGRAALIFSGSGLADVAVARFVVDRAKSMGIGRKLPL</sequence>
<dbReference type="RefSeq" id="WP_320250063.1">
    <property type="nucleotide sequence ID" value="NZ_JAVIIQ010000007.1"/>
</dbReference>
<dbReference type="Gene3D" id="3.40.50.720">
    <property type="entry name" value="NAD(P)-binding Rossmann-like Domain"/>
    <property type="match status" value="1"/>
</dbReference>
<evidence type="ECO:0000313" key="2">
    <source>
        <dbReference type="EMBL" id="MDX8533275.1"/>
    </source>
</evidence>
<gene>
    <name evidence="2" type="ORF">RFM42_19955</name>
</gene>
<proteinExistence type="inferred from homology"/>
<comment type="similarity">
    <text evidence="1">Belongs to the ornithine cyclodeaminase/mu-crystallin family.</text>
</comment>
<organism evidence="2 3">
    <name type="scientific">Mesorhizobium vachelliae</name>
    <dbReference type="NCBI Taxonomy" id="3072309"/>
    <lineage>
        <taxon>Bacteria</taxon>
        <taxon>Pseudomonadati</taxon>
        <taxon>Pseudomonadota</taxon>
        <taxon>Alphaproteobacteria</taxon>
        <taxon>Hyphomicrobiales</taxon>
        <taxon>Phyllobacteriaceae</taxon>
        <taxon>Mesorhizobium</taxon>
    </lineage>
</organism>
<evidence type="ECO:0000313" key="3">
    <source>
        <dbReference type="Proteomes" id="UP001285154"/>
    </source>
</evidence>
<dbReference type="Pfam" id="PF02423">
    <property type="entry name" value="OCD_Mu_crystall"/>
    <property type="match status" value="1"/>
</dbReference>
<accession>A0ABU5A7W2</accession>
<dbReference type="InterPro" id="IPR003462">
    <property type="entry name" value="ODC_Mu_crystall"/>
</dbReference>
<dbReference type="PANTHER" id="PTHR13812">
    <property type="entry name" value="KETIMINE REDUCTASE MU-CRYSTALLIN"/>
    <property type="match status" value="1"/>
</dbReference>
<name>A0ABU5A7W2_9HYPH</name>
<dbReference type="PANTHER" id="PTHR13812:SF19">
    <property type="entry name" value="KETIMINE REDUCTASE MU-CRYSTALLIN"/>
    <property type="match status" value="1"/>
</dbReference>
<dbReference type="Proteomes" id="UP001285154">
    <property type="component" value="Unassembled WGS sequence"/>
</dbReference>
<dbReference type="PIRSF" id="PIRSF001439">
    <property type="entry name" value="CryM"/>
    <property type="match status" value="1"/>
</dbReference>